<organism evidence="1 2">
    <name type="scientific">Trichinella murrelli</name>
    <dbReference type="NCBI Taxonomy" id="144512"/>
    <lineage>
        <taxon>Eukaryota</taxon>
        <taxon>Metazoa</taxon>
        <taxon>Ecdysozoa</taxon>
        <taxon>Nematoda</taxon>
        <taxon>Enoplea</taxon>
        <taxon>Dorylaimia</taxon>
        <taxon>Trichinellida</taxon>
        <taxon>Trichinellidae</taxon>
        <taxon>Trichinella</taxon>
    </lineage>
</organism>
<sequence length="97" mass="11010">MKLAYHMSECCVIKKCKSSSVKITELFDYCNSAMFELNEQNGIIKDYETQLSNNHQDDSLNSSAATAWQSLKFTSFIDCKHQICVLFSPTGMLILVE</sequence>
<accession>A0A0V0TAK8</accession>
<dbReference type="Proteomes" id="UP000055048">
    <property type="component" value="Unassembled WGS sequence"/>
</dbReference>
<protein>
    <submittedName>
        <fullName evidence="1">Uncharacterized protein</fullName>
    </submittedName>
</protein>
<dbReference type="AlphaFoldDB" id="A0A0V0TAK8"/>
<keyword evidence="2" id="KW-1185">Reference proteome</keyword>
<gene>
    <name evidence="1" type="ORF">T05_4924</name>
</gene>
<dbReference type="OrthoDB" id="10296325at2759"/>
<evidence type="ECO:0000313" key="2">
    <source>
        <dbReference type="Proteomes" id="UP000055048"/>
    </source>
</evidence>
<name>A0A0V0TAK8_9BILA</name>
<proteinExistence type="predicted"/>
<evidence type="ECO:0000313" key="1">
    <source>
        <dbReference type="EMBL" id="KRX36045.1"/>
    </source>
</evidence>
<comment type="caution">
    <text evidence="1">The sequence shown here is derived from an EMBL/GenBank/DDBJ whole genome shotgun (WGS) entry which is preliminary data.</text>
</comment>
<dbReference type="EMBL" id="JYDJ01000389">
    <property type="protein sequence ID" value="KRX36045.1"/>
    <property type="molecule type" value="Genomic_DNA"/>
</dbReference>
<reference evidence="1 2" key="1">
    <citation type="submission" date="2015-01" db="EMBL/GenBank/DDBJ databases">
        <title>Evolution of Trichinella species and genotypes.</title>
        <authorList>
            <person name="Korhonen P.K."/>
            <person name="Edoardo P."/>
            <person name="Giuseppe L.R."/>
            <person name="Gasser R.B."/>
        </authorList>
    </citation>
    <scope>NUCLEOTIDE SEQUENCE [LARGE SCALE GENOMIC DNA]</scope>
    <source>
        <strain evidence="1">ISS417</strain>
    </source>
</reference>